<evidence type="ECO:0000256" key="4">
    <source>
        <dbReference type="ARBA" id="ARBA00009894"/>
    </source>
</evidence>
<dbReference type="InterPro" id="IPR046348">
    <property type="entry name" value="SIS_dom_sf"/>
</dbReference>
<dbReference type="Gene3D" id="3.40.50.10490">
    <property type="entry name" value="Glucose-6-phosphate isomerase like protein, domain 1"/>
    <property type="match status" value="1"/>
</dbReference>
<sequence length="189" mass="20343">MKNKIKRIIDESREVKTTLLAEANIELIEKMAEAMIESLRKGGKILVFGNGGSAADSQHMVAELVGRFKKERKALPAIALTVNTSTITALSNDYGYEVSFKRQIEALGKKGDLAVGISTSGTAKNVIEALKKAKDMGLLTVALTGKGGGQINTIADLSLEVKSNNTPRIQEAHILIIHILCELIEDGQD</sequence>
<comment type="similarity">
    <text evidence="4">Belongs to the SIS family. GmhA subfamily.</text>
</comment>
<keyword evidence="8" id="KW-0862">Zinc</keyword>
<evidence type="ECO:0000259" key="11">
    <source>
        <dbReference type="PROSITE" id="PS51464"/>
    </source>
</evidence>
<dbReference type="Pfam" id="PF13580">
    <property type="entry name" value="SIS_2"/>
    <property type="match status" value="1"/>
</dbReference>
<reference evidence="12" key="1">
    <citation type="journal article" date="2014" name="Front. Microbiol.">
        <title>High frequency of phylogenetically diverse reductive dehalogenase-homologous genes in deep subseafloor sedimentary metagenomes.</title>
        <authorList>
            <person name="Kawai M."/>
            <person name="Futagami T."/>
            <person name="Toyoda A."/>
            <person name="Takaki Y."/>
            <person name="Nishi S."/>
            <person name="Hori S."/>
            <person name="Arai W."/>
            <person name="Tsubouchi T."/>
            <person name="Morono Y."/>
            <person name="Uchiyama I."/>
            <person name="Ito T."/>
            <person name="Fujiyama A."/>
            <person name="Inagaki F."/>
            <person name="Takami H."/>
        </authorList>
    </citation>
    <scope>NUCLEOTIDE SEQUENCE</scope>
    <source>
        <strain evidence="12">Expedition CK06-06</strain>
    </source>
</reference>
<evidence type="ECO:0000256" key="5">
    <source>
        <dbReference type="ARBA" id="ARBA00012580"/>
    </source>
</evidence>
<comment type="catalytic activity">
    <reaction evidence="1">
        <text>2 D-sedoheptulose 7-phosphate = D-glycero-alpha-D-manno-heptose 7-phosphate + D-glycero-beta-D-manno-heptose 7-phosphate</text>
        <dbReference type="Rhea" id="RHEA:27489"/>
        <dbReference type="ChEBI" id="CHEBI:57483"/>
        <dbReference type="ChEBI" id="CHEBI:60203"/>
        <dbReference type="ChEBI" id="CHEBI:60204"/>
        <dbReference type="EC" id="5.3.1.28"/>
    </reaction>
</comment>
<dbReference type="PANTHER" id="PTHR30390:SF6">
    <property type="entry name" value="DNAA INITIATOR-ASSOCIATING PROTEIN DIAA"/>
    <property type="match status" value="1"/>
</dbReference>
<dbReference type="GO" id="GO:1901135">
    <property type="term" value="P:carbohydrate derivative metabolic process"/>
    <property type="evidence" value="ECO:0007669"/>
    <property type="project" value="InterPro"/>
</dbReference>
<comment type="cofactor">
    <cofactor evidence="2">
        <name>Zn(2+)</name>
        <dbReference type="ChEBI" id="CHEBI:29105"/>
    </cofactor>
</comment>
<evidence type="ECO:0000256" key="1">
    <source>
        <dbReference type="ARBA" id="ARBA00000348"/>
    </source>
</evidence>
<dbReference type="GO" id="GO:0005737">
    <property type="term" value="C:cytoplasm"/>
    <property type="evidence" value="ECO:0007669"/>
    <property type="project" value="UniProtKB-SubCell"/>
</dbReference>
<dbReference type="GO" id="GO:0097367">
    <property type="term" value="F:carbohydrate derivative binding"/>
    <property type="evidence" value="ECO:0007669"/>
    <property type="project" value="InterPro"/>
</dbReference>
<keyword evidence="6" id="KW-0963">Cytoplasm</keyword>
<gene>
    <name evidence="12" type="ORF">S01H1_14108</name>
</gene>
<dbReference type="EC" id="5.3.1.28" evidence="5"/>
<feature type="domain" description="SIS" evidence="11">
    <location>
        <begin position="35"/>
        <end position="189"/>
    </location>
</feature>
<organism evidence="12">
    <name type="scientific">marine sediment metagenome</name>
    <dbReference type="NCBI Taxonomy" id="412755"/>
    <lineage>
        <taxon>unclassified sequences</taxon>
        <taxon>metagenomes</taxon>
        <taxon>ecological metagenomes</taxon>
    </lineage>
</organism>
<evidence type="ECO:0000256" key="7">
    <source>
        <dbReference type="ARBA" id="ARBA00022723"/>
    </source>
</evidence>
<dbReference type="HAMAP" id="MF_00067">
    <property type="entry name" value="GmhA"/>
    <property type="match status" value="1"/>
</dbReference>
<keyword evidence="9" id="KW-0413">Isomerase</keyword>
<evidence type="ECO:0000256" key="9">
    <source>
        <dbReference type="ARBA" id="ARBA00023235"/>
    </source>
</evidence>
<evidence type="ECO:0000256" key="2">
    <source>
        <dbReference type="ARBA" id="ARBA00001947"/>
    </source>
</evidence>
<keyword evidence="10" id="KW-0119">Carbohydrate metabolism</keyword>
<keyword evidence="7" id="KW-0479">Metal-binding</keyword>
<dbReference type="InterPro" id="IPR050099">
    <property type="entry name" value="SIS_GmhA/DiaA_subfam"/>
</dbReference>
<dbReference type="InterPro" id="IPR004515">
    <property type="entry name" value="Phosphoheptose_Isoase"/>
</dbReference>
<evidence type="ECO:0000313" key="12">
    <source>
        <dbReference type="EMBL" id="GAF81466.1"/>
    </source>
</evidence>
<dbReference type="NCBIfam" id="TIGR00441">
    <property type="entry name" value="gmhA"/>
    <property type="match status" value="1"/>
</dbReference>
<evidence type="ECO:0000256" key="6">
    <source>
        <dbReference type="ARBA" id="ARBA00022490"/>
    </source>
</evidence>
<protein>
    <recommendedName>
        <fullName evidence="5">D-sedoheptulose-7-phosphate isomerase</fullName>
        <ecNumber evidence="5">5.3.1.28</ecNumber>
    </recommendedName>
</protein>
<evidence type="ECO:0000256" key="8">
    <source>
        <dbReference type="ARBA" id="ARBA00022833"/>
    </source>
</evidence>
<dbReference type="GO" id="GO:0008968">
    <property type="term" value="F:D-sedoheptulose 7-phosphate isomerase activity"/>
    <property type="evidence" value="ECO:0007669"/>
    <property type="project" value="InterPro"/>
</dbReference>
<dbReference type="InterPro" id="IPR035461">
    <property type="entry name" value="GmhA/DiaA"/>
</dbReference>
<name>X0T2C6_9ZZZZ</name>
<dbReference type="GO" id="GO:0046872">
    <property type="term" value="F:metal ion binding"/>
    <property type="evidence" value="ECO:0007669"/>
    <property type="project" value="UniProtKB-KW"/>
</dbReference>
<dbReference type="CDD" id="cd05006">
    <property type="entry name" value="SIS_GmhA"/>
    <property type="match status" value="1"/>
</dbReference>
<comment type="caution">
    <text evidence="12">The sequence shown here is derived from an EMBL/GenBank/DDBJ whole genome shotgun (WGS) entry which is preliminary data.</text>
</comment>
<dbReference type="InterPro" id="IPR001347">
    <property type="entry name" value="SIS_dom"/>
</dbReference>
<evidence type="ECO:0000256" key="3">
    <source>
        <dbReference type="ARBA" id="ARBA00004496"/>
    </source>
</evidence>
<dbReference type="AlphaFoldDB" id="X0T2C6"/>
<dbReference type="PROSITE" id="PS51464">
    <property type="entry name" value="SIS"/>
    <property type="match status" value="1"/>
</dbReference>
<dbReference type="SUPFAM" id="SSF53697">
    <property type="entry name" value="SIS domain"/>
    <property type="match status" value="1"/>
</dbReference>
<comment type="subcellular location">
    <subcellularLocation>
        <location evidence="3">Cytoplasm</location>
    </subcellularLocation>
</comment>
<proteinExistence type="inferred from homology"/>
<evidence type="ECO:0000256" key="10">
    <source>
        <dbReference type="ARBA" id="ARBA00023277"/>
    </source>
</evidence>
<accession>X0T2C6</accession>
<dbReference type="PANTHER" id="PTHR30390">
    <property type="entry name" value="SEDOHEPTULOSE 7-PHOSPHATE ISOMERASE / DNAA INITIATOR-ASSOCIATING FACTOR FOR REPLICATION INITIATION"/>
    <property type="match status" value="1"/>
</dbReference>
<dbReference type="EMBL" id="BARS01007320">
    <property type="protein sequence ID" value="GAF81466.1"/>
    <property type="molecule type" value="Genomic_DNA"/>
</dbReference>